<dbReference type="InterPro" id="IPR011990">
    <property type="entry name" value="TPR-like_helical_dom_sf"/>
</dbReference>
<dbReference type="PRINTS" id="PR00364">
    <property type="entry name" value="DISEASERSIST"/>
</dbReference>
<evidence type="ECO:0000259" key="3">
    <source>
        <dbReference type="PROSITE" id="PS50943"/>
    </source>
</evidence>
<feature type="region of interest" description="Disordered" evidence="2">
    <location>
        <begin position="101"/>
        <end position="120"/>
    </location>
</feature>
<sequence length="885" mass="94655">MAHRSNGHVFDHPPLDVSEVRTLSDLATVLRTLRRRHARQRRDGELTYRELAARTGWSTAAVAEYLTGRTLPPTDRFDVLVGLLGATPVEQGVLATVRDRVAEQQRRTPRRPGKAGRRSVPRQLPADVFAFMGRGEQLARLDAILAGPAPTAVVISAVSGTAGVGKTALAVHWAHRVADRFPDGQLYVNLRGYDPEQPMPPTDALARLLTSLRVSGAEIPIDIDERAARYRTQLAGQRMLIVLDNAATVEQVRPLLPGTPSCAVVVTSRDRLAGLVARDGARRVDLDLLPLSDAVALLTQLVGSRAETEPEAVATLANLCARLPLALRVAAERAAAHPAATLAELTAELADRQRRLELMDADGDPRAAVTTVFSWSLQHLPPPVARTFRLLGLHPGADFDEYAAAALAGTDPASARSQLDVLARAHLVHPVATGRYGMHDLLRAYATRLAVTHETDAGRRTALGRLFDAYLGTVRAATELLDLTDTRWRPRVDAPATSGRPLAGPEVARAWLDTELPNLAALATHGGAGGVGSASSTGSAGSAGGWPAHTIDLSALLYRYLDGGHYADALTIHSQAYRAAELTGDEAGRAYALLGIGVTHLHMCQYERAVDHLQRALTVTEQADDRTQQARVLTVLGNLERLRGRPEPAAGYLDRAMNLARSTGDDAQQGLALSNLGTVDAQRGRYEPAVGHFERAAALLGRSGNRLGEATALTNLGLAEQRLSRYEAAAEHLRQALTVFRQLGHRQGQANSLDNLGSVHLSLGQPDRAVEYFTEALGLCREIDDREVQAWVLNGLGEAACSTGRHVDALAHHTEALAIAGDIGAGEPQARAHAGLGYAHRDLGNPAGARQHFEHALAGYSELKSLEADNIRTLLAALPAPGDDG</sequence>
<evidence type="ECO:0000256" key="1">
    <source>
        <dbReference type="PROSITE-ProRule" id="PRU00339"/>
    </source>
</evidence>
<evidence type="ECO:0000313" key="5">
    <source>
        <dbReference type="Proteomes" id="UP000638560"/>
    </source>
</evidence>
<dbReference type="InterPro" id="IPR019734">
    <property type="entry name" value="TPR_rpt"/>
</dbReference>
<feature type="compositionally biased region" description="Basic residues" evidence="2">
    <location>
        <begin position="107"/>
        <end position="120"/>
    </location>
</feature>
<feature type="repeat" description="TPR" evidence="1">
    <location>
        <begin position="590"/>
        <end position="623"/>
    </location>
</feature>
<keyword evidence="5" id="KW-1185">Reference proteome</keyword>
<proteinExistence type="predicted"/>
<evidence type="ECO:0000313" key="4">
    <source>
        <dbReference type="EMBL" id="MBF9128418.1"/>
    </source>
</evidence>
<feature type="repeat" description="TPR" evidence="1">
    <location>
        <begin position="750"/>
        <end position="783"/>
    </location>
</feature>
<gene>
    <name evidence="4" type="ORF">I0C86_05345</name>
</gene>
<dbReference type="PANTHER" id="PTHR47691:SF3">
    <property type="entry name" value="HTH-TYPE TRANSCRIPTIONAL REGULATOR RV0890C-RELATED"/>
    <property type="match status" value="1"/>
</dbReference>
<reference evidence="4 5" key="1">
    <citation type="submission" date="2020-11" db="EMBL/GenBank/DDBJ databases">
        <title>A novel isolate from a Black sea contaminated sediment with potential to produce alkanes: Plantactinospora alkalitolerans sp. nov.</title>
        <authorList>
            <person name="Carro L."/>
            <person name="Veyisoglu A."/>
            <person name="Guven K."/>
            <person name="Schumann P."/>
            <person name="Klenk H.-P."/>
            <person name="Sahin N."/>
        </authorList>
    </citation>
    <scope>NUCLEOTIDE SEQUENCE [LARGE SCALE GENOMIC DNA]</scope>
    <source>
        <strain evidence="4 5">S1510</strain>
    </source>
</reference>
<dbReference type="SUPFAM" id="SSF52540">
    <property type="entry name" value="P-loop containing nucleoside triphosphate hydrolases"/>
    <property type="match status" value="1"/>
</dbReference>
<dbReference type="RefSeq" id="WP_196200073.1">
    <property type="nucleotide sequence ID" value="NZ_JADPUN010000076.1"/>
</dbReference>
<dbReference type="PROSITE" id="PS50005">
    <property type="entry name" value="TPR"/>
    <property type="match status" value="3"/>
</dbReference>
<feature type="repeat" description="TPR" evidence="1">
    <location>
        <begin position="710"/>
        <end position="743"/>
    </location>
</feature>
<dbReference type="CDD" id="cd00093">
    <property type="entry name" value="HTH_XRE"/>
    <property type="match status" value="1"/>
</dbReference>
<dbReference type="SUPFAM" id="SSF48452">
    <property type="entry name" value="TPR-like"/>
    <property type="match status" value="2"/>
</dbReference>
<evidence type="ECO:0000256" key="2">
    <source>
        <dbReference type="SAM" id="MobiDB-lite"/>
    </source>
</evidence>
<dbReference type="Pfam" id="PF13424">
    <property type="entry name" value="TPR_12"/>
    <property type="match status" value="3"/>
</dbReference>
<dbReference type="SUPFAM" id="SSF47413">
    <property type="entry name" value="lambda repressor-like DNA-binding domains"/>
    <property type="match status" value="1"/>
</dbReference>
<keyword evidence="1" id="KW-0802">TPR repeat</keyword>
<dbReference type="EMBL" id="JADPUN010000076">
    <property type="protein sequence ID" value="MBF9128418.1"/>
    <property type="molecule type" value="Genomic_DNA"/>
</dbReference>
<accession>A0ABS0GQE2</accession>
<dbReference type="SMART" id="SM00530">
    <property type="entry name" value="HTH_XRE"/>
    <property type="match status" value="1"/>
</dbReference>
<dbReference type="Proteomes" id="UP000638560">
    <property type="component" value="Unassembled WGS sequence"/>
</dbReference>
<dbReference type="SMART" id="SM00028">
    <property type="entry name" value="TPR"/>
    <property type="match status" value="7"/>
</dbReference>
<dbReference type="Gene3D" id="1.25.40.10">
    <property type="entry name" value="Tetratricopeptide repeat domain"/>
    <property type="match status" value="2"/>
</dbReference>
<comment type="caution">
    <text evidence="4">The sequence shown here is derived from an EMBL/GenBank/DDBJ whole genome shotgun (WGS) entry which is preliminary data.</text>
</comment>
<protein>
    <submittedName>
        <fullName evidence="4">Tetratricopeptide repeat protein</fullName>
    </submittedName>
</protein>
<dbReference type="Gene3D" id="3.40.50.300">
    <property type="entry name" value="P-loop containing nucleotide triphosphate hydrolases"/>
    <property type="match status" value="1"/>
</dbReference>
<dbReference type="PANTHER" id="PTHR47691">
    <property type="entry name" value="REGULATOR-RELATED"/>
    <property type="match status" value="1"/>
</dbReference>
<dbReference type="Gene3D" id="1.10.260.40">
    <property type="entry name" value="lambda repressor-like DNA-binding domains"/>
    <property type="match status" value="1"/>
</dbReference>
<dbReference type="InterPro" id="IPR010982">
    <property type="entry name" value="Lambda_DNA-bd_dom_sf"/>
</dbReference>
<dbReference type="InterPro" id="IPR027417">
    <property type="entry name" value="P-loop_NTPase"/>
</dbReference>
<dbReference type="Pfam" id="PF13560">
    <property type="entry name" value="HTH_31"/>
    <property type="match status" value="1"/>
</dbReference>
<name>A0ABS0GQE2_9ACTN</name>
<dbReference type="PROSITE" id="PS50943">
    <property type="entry name" value="HTH_CROC1"/>
    <property type="match status" value="1"/>
</dbReference>
<dbReference type="InterPro" id="IPR001387">
    <property type="entry name" value="Cro/C1-type_HTH"/>
</dbReference>
<organism evidence="4 5">
    <name type="scientific">Plantactinospora alkalitolerans</name>
    <dbReference type="NCBI Taxonomy" id="2789879"/>
    <lineage>
        <taxon>Bacteria</taxon>
        <taxon>Bacillati</taxon>
        <taxon>Actinomycetota</taxon>
        <taxon>Actinomycetes</taxon>
        <taxon>Micromonosporales</taxon>
        <taxon>Micromonosporaceae</taxon>
        <taxon>Plantactinospora</taxon>
    </lineage>
</organism>
<feature type="domain" description="HTH cro/C1-type" evidence="3">
    <location>
        <begin position="36"/>
        <end position="91"/>
    </location>
</feature>